<dbReference type="SUPFAM" id="SSF50249">
    <property type="entry name" value="Nucleic acid-binding proteins"/>
    <property type="match status" value="1"/>
</dbReference>
<protein>
    <submittedName>
        <fullName evidence="6">Glutamyl-Q tRNA(Asp) synthetase</fullName>
    </submittedName>
</protein>
<name>S9VY46_9TRYP</name>
<accession>S9VY46</accession>
<evidence type="ECO:0000259" key="5">
    <source>
        <dbReference type="PROSITE" id="PS50886"/>
    </source>
</evidence>
<dbReference type="PROSITE" id="PS50886">
    <property type="entry name" value="TRBD"/>
    <property type="match status" value="1"/>
</dbReference>
<evidence type="ECO:0000256" key="4">
    <source>
        <dbReference type="SAM" id="MobiDB-lite"/>
    </source>
</evidence>
<dbReference type="Proteomes" id="UP000015354">
    <property type="component" value="Unassembled WGS sequence"/>
</dbReference>
<evidence type="ECO:0000256" key="3">
    <source>
        <dbReference type="PROSITE-ProRule" id="PRU00209"/>
    </source>
</evidence>
<evidence type="ECO:0000256" key="1">
    <source>
        <dbReference type="ARBA" id="ARBA00022555"/>
    </source>
</evidence>
<dbReference type="InterPro" id="IPR012340">
    <property type="entry name" value="NA-bd_OB-fold"/>
</dbReference>
<dbReference type="PANTHER" id="PTHR11586:SF33">
    <property type="entry name" value="AMINOACYL TRNA SYNTHASE COMPLEX-INTERACTING MULTIFUNCTIONAL PROTEIN 1"/>
    <property type="match status" value="1"/>
</dbReference>
<keyword evidence="2 3" id="KW-0694">RNA-binding</keyword>
<dbReference type="GO" id="GO:0000049">
    <property type="term" value="F:tRNA binding"/>
    <property type="evidence" value="ECO:0007669"/>
    <property type="project" value="UniProtKB-UniRule"/>
</dbReference>
<comment type="caution">
    <text evidence="6">The sequence shown here is derived from an EMBL/GenBank/DDBJ whole genome shotgun (WGS) entry which is preliminary data.</text>
</comment>
<sequence>MATHVEGRLLRLSIPYVEGWIAELAASHAAPVPAAAAAAAGGKSADAPKGGKAQKGGTSSGDKGDETAMSRCCFAVGKVVEVSPHPDSQKLYVEKIDFGDDMNRALNGDGTSSPRVILSGLQEFVKQEDFLNRLVLVIANLEPRKIAGTPSNGMVLCASIEAGEQRQVVLLDVPEGTAVGERVVFEGHDHPYVPVLKKKLAKNSEEVIAEVGTNEKGEVCWKGIPFRTSAGVIKASLNNAKIS</sequence>
<reference evidence="6 7" key="1">
    <citation type="journal article" date="2013" name="PLoS ONE">
        <title>Predicting the Proteins of Angomonas deanei, Strigomonas culicis and Their Respective Endosymbionts Reveals New Aspects of the Trypanosomatidae Family.</title>
        <authorList>
            <person name="Motta M.C."/>
            <person name="Martins A.C."/>
            <person name="de Souza S.S."/>
            <person name="Catta-Preta C.M."/>
            <person name="Silva R."/>
            <person name="Klein C.C."/>
            <person name="de Almeida L.G."/>
            <person name="de Lima Cunha O."/>
            <person name="Ciapina L.P."/>
            <person name="Brocchi M."/>
            <person name="Colabardini A.C."/>
            <person name="de Araujo Lima B."/>
            <person name="Machado C.R."/>
            <person name="de Almeida Soares C.M."/>
            <person name="Probst C.M."/>
            <person name="de Menezes C.B."/>
            <person name="Thompson C.E."/>
            <person name="Bartholomeu D.C."/>
            <person name="Gradia D.F."/>
            <person name="Pavoni D.P."/>
            <person name="Grisard E.C."/>
            <person name="Fantinatti-Garboggini F."/>
            <person name="Marchini F.K."/>
            <person name="Rodrigues-Luiz G.F."/>
            <person name="Wagner G."/>
            <person name="Goldman G.H."/>
            <person name="Fietto J.L."/>
            <person name="Elias M.C."/>
            <person name="Goldman M.H."/>
            <person name="Sagot M.F."/>
            <person name="Pereira M."/>
            <person name="Stoco P.H."/>
            <person name="de Mendonca-Neto R.P."/>
            <person name="Teixeira S.M."/>
            <person name="Maciel T.E."/>
            <person name="de Oliveira Mendes T.A."/>
            <person name="Urmenyi T.P."/>
            <person name="de Souza W."/>
            <person name="Schenkman S."/>
            <person name="de Vasconcelos A.T."/>
        </authorList>
    </citation>
    <scope>NUCLEOTIDE SEQUENCE [LARGE SCALE GENOMIC DNA]</scope>
</reference>
<evidence type="ECO:0000313" key="7">
    <source>
        <dbReference type="Proteomes" id="UP000015354"/>
    </source>
</evidence>
<dbReference type="InterPro" id="IPR002547">
    <property type="entry name" value="tRNA-bd_dom"/>
</dbReference>
<organism evidence="6 7">
    <name type="scientific">Strigomonas culicis</name>
    <dbReference type="NCBI Taxonomy" id="28005"/>
    <lineage>
        <taxon>Eukaryota</taxon>
        <taxon>Discoba</taxon>
        <taxon>Euglenozoa</taxon>
        <taxon>Kinetoplastea</taxon>
        <taxon>Metakinetoplastina</taxon>
        <taxon>Trypanosomatida</taxon>
        <taxon>Trypanosomatidae</taxon>
        <taxon>Strigomonadinae</taxon>
        <taxon>Strigomonas</taxon>
    </lineage>
</organism>
<feature type="domain" description="TRNA-binding" evidence="5">
    <location>
        <begin position="68"/>
        <end position="184"/>
    </location>
</feature>
<dbReference type="Pfam" id="PF01588">
    <property type="entry name" value="tRNA_bind"/>
    <property type="match status" value="1"/>
</dbReference>
<keyword evidence="1 3" id="KW-0820">tRNA-binding</keyword>
<gene>
    <name evidence="6" type="ORF">STCU_03029</name>
</gene>
<dbReference type="PANTHER" id="PTHR11586">
    <property type="entry name" value="TRNA-AMINOACYLATION COFACTOR ARC1 FAMILY MEMBER"/>
    <property type="match status" value="1"/>
</dbReference>
<dbReference type="EMBL" id="ATMH01003029">
    <property type="protein sequence ID" value="EPY31996.1"/>
    <property type="molecule type" value="Genomic_DNA"/>
</dbReference>
<feature type="compositionally biased region" description="Low complexity" evidence="4">
    <location>
        <begin position="42"/>
        <end position="51"/>
    </location>
</feature>
<dbReference type="InterPro" id="IPR051270">
    <property type="entry name" value="Tyrosine-tRNA_ligase_regulator"/>
</dbReference>
<proteinExistence type="predicted"/>
<dbReference type="OrthoDB" id="197206at2759"/>
<feature type="region of interest" description="Disordered" evidence="4">
    <location>
        <begin position="42"/>
        <end position="65"/>
    </location>
</feature>
<evidence type="ECO:0000313" key="6">
    <source>
        <dbReference type="EMBL" id="EPY31996.1"/>
    </source>
</evidence>
<evidence type="ECO:0000256" key="2">
    <source>
        <dbReference type="ARBA" id="ARBA00022884"/>
    </source>
</evidence>
<dbReference type="Gene3D" id="2.40.50.140">
    <property type="entry name" value="Nucleic acid-binding proteins"/>
    <property type="match status" value="1"/>
</dbReference>
<dbReference type="AlphaFoldDB" id="S9VY46"/>
<keyword evidence="7" id="KW-1185">Reference proteome</keyword>